<dbReference type="PROSITE" id="PS51898">
    <property type="entry name" value="TYR_RECOMBINASE"/>
    <property type="match status" value="1"/>
</dbReference>
<dbReference type="SUPFAM" id="SSF56349">
    <property type="entry name" value="DNA breaking-rejoining enzymes"/>
    <property type="match status" value="1"/>
</dbReference>
<dbReference type="EMBL" id="BARU01004683">
    <property type="protein sequence ID" value="GAH22781.1"/>
    <property type="molecule type" value="Genomic_DNA"/>
</dbReference>
<organism evidence="3">
    <name type="scientific">marine sediment metagenome</name>
    <dbReference type="NCBI Taxonomy" id="412755"/>
    <lineage>
        <taxon>unclassified sequences</taxon>
        <taxon>metagenomes</taxon>
        <taxon>ecological metagenomes</taxon>
    </lineage>
</organism>
<feature type="domain" description="Tyr recombinase" evidence="2">
    <location>
        <begin position="1"/>
        <end position="108"/>
    </location>
</feature>
<name>X1DP98_9ZZZZ</name>
<dbReference type="AlphaFoldDB" id="X1DP98"/>
<comment type="caution">
    <text evidence="3">The sequence shown here is derived from an EMBL/GenBank/DDBJ whole genome shotgun (WGS) entry which is preliminary data.</text>
</comment>
<dbReference type="GO" id="GO:0003677">
    <property type="term" value="F:DNA binding"/>
    <property type="evidence" value="ECO:0007669"/>
    <property type="project" value="InterPro"/>
</dbReference>
<gene>
    <name evidence="3" type="ORF">S03H2_09281</name>
</gene>
<dbReference type="InterPro" id="IPR013762">
    <property type="entry name" value="Integrase-like_cat_sf"/>
</dbReference>
<dbReference type="Gene3D" id="1.10.443.10">
    <property type="entry name" value="Intergrase catalytic core"/>
    <property type="match status" value="1"/>
</dbReference>
<protein>
    <recommendedName>
        <fullName evidence="2">Tyr recombinase domain-containing protein</fullName>
    </recommendedName>
</protein>
<dbReference type="InterPro" id="IPR011010">
    <property type="entry name" value="DNA_brk_join_enz"/>
</dbReference>
<dbReference type="InterPro" id="IPR002104">
    <property type="entry name" value="Integrase_catalytic"/>
</dbReference>
<evidence type="ECO:0000259" key="2">
    <source>
        <dbReference type="PROSITE" id="PS51898"/>
    </source>
</evidence>
<dbReference type="GO" id="GO:0006310">
    <property type="term" value="P:DNA recombination"/>
    <property type="evidence" value="ECO:0007669"/>
    <property type="project" value="UniProtKB-KW"/>
</dbReference>
<proteinExistence type="predicted"/>
<reference evidence="3" key="1">
    <citation type="journal article" date="2014" name="Front. Microbiol.">
        <title>High frequency of phylogenetically diverse reductive dehalogenase-homologous genes in deep subseafloor sedimentary metagenomes.</title>
        <authorList>
            <person name="Kawai M."/>
            <person name="Futagami T."/>
            <person name="Toyoda A."/>
            <person name="Takaki Y."/>
            <person name="Nishi S."/>
            <person name="Hori S."/>
            <person name="Arai W."/>
            <person name="Tsubouchi T."/>
            <person name="Morono Y."/>
            <person name="Uchiyama I."/>
            <person name="Ito T."/>
            <person name="Fujiyama A."/>
            <person name="Inagaki F."/>
            <person name="Takami H."/>
        </authorList>
    </citation>
    <scope>NUCLEOTIDE SEQUENCE</scope>
    <source>
        <strain evidence="3">Expedition CK06-06</strain>
    </source>
</reference>
<dbReference type="Pfam" id="PF00589">
    <property type="entry name" value="Phage_integrase"/>
    <property type="match status" value="1"/>
</dbReference>
<sequence>PLPEHTIKIIAAYLVCVRAKSKQRSLFLGLKAPYGPISPGVVIYYIKMCMRKANLPSTAYWLRHTYAQNLLVGGASIFEIKEMMGHDRIESTKRYLHIHINLMRKVLFDEEL</sequence>
<evidence type="ECO:0000313" key="3">
    <source>
        <dbReference type="EMBL" id="GAH22781.1"/>
    </source>
</evidence>
<accession>X1DP98</accession>
<dbReference type="GO" id="GO:0015074">
    <property type="term" value="P:DNA integration"/>
    <property type="evidence" value="ECO:0007669"/>
    <property type="project" value="InterPro"/>
</dbReference>
<feature type="non-terminal residue" evidence="3">
    <location>
        <position position="1"/>
    </location>
</feature>
<evidence type="ECO:0000256" key="1">
    <source>
        <dbReference type="ARBA" id="ARBA00023172"/>
    </source>
</evidence>
<keyword evidence="1" id="KW-0233">DNA recombination</keyword>